<dbReference type="InterPro" id="IPR045197">
    <property type="entry name" value="NUP210-like"/>
</dbReference>
<name>A0A9Q1JSA6_9CARY</name>
<proteinExistence type="predicted"/>
<accession>A0A9Q1JSA6</accession>
<reference evidence="1" key="1">
    <citation type="submission" date="2022-04" db="EMBL/GenBank/DDBJ databases">
        <title>Carnegiea gigantea Genome sequencing and assembly v2.</title>
        <authorList>
            <person name="Copetti D."/>
            <person name="Sanderson M.J."/>
            <person name="Burquez A."/>
            <person name="Wojciechowski M.F."/>
        </authorList>
    </citation>
    <scope>NUCLEOTIDE SEQUENCE</scope>
    <source>
        <strain evidence="1">SGP5-SGP5p</strain>
        <tissue evidence="1">Aerial part</tissue>
    </source>
</reference>
<gene>
    <name evidence="1" type="ORF">Cgig2_011588</name>
</gene>
<dbReference type="PANTHER" id="PTHR23019:SF0">
    <property type="entry name" value="NUCLEAR PORE MEMBRANE GLYCOPROTEIN 210"/>
    <property type="match status" value="1"/>
</dbReference>
<evidence type="ECO:0000313" key="2">
    <source>
        <dbReference type="Proteomes" id="UP001153076"/>
    </source>
</evidence>
<dbReference type="EMBL" id="JAKOGI010000829">
    <property type="protein sequence ID" value="KAJ8430053.1"/>
    <property type="molecule type" value="Genomic_DNA"/>
</dbReference>
<protein>
    <submittedName>
        <fullName evidence="1">Uncharacterized protein</fullName>
    </submittedName>
</protein>
<dbReference type="OrthoDB" id="361283at2759"/>
<organism evidence="1 2">
    <name type="scientific">Carnegiea gigantea</name>
    <dbReference type="NCBI Taxonomy" id="171969"/>
    <lineage>
        <taxon>Eukaryota</taxon>
        <taxon>Viridiplantae</taxon>
        <taxon>Streptophyta</taxon>
        <taxon>Embryophyta</taxon>
        <taxon>Tracheophyta</taxon>
        <taxon>Spermatophyta</taxon>
        <taxon>Magnoliopsida</taxon>
        <taxon>eudicotyledons</taxon>
        <taxon>Gunneridae</taxon>
        <taxon>Pentapetalae</taxon>
        <taxon>Caryophyllales</taxon>
        <taxon>Cactineae</taxon>
        <taxon>Cactaceae</taxon>
        <taxon>Cactoideae</taxon>
        <taxon>Echinocereeae</taxon>
        <taxon>Carnegiea</taxon>
    </lineage>
</organism>
<sequence length="237" mass="26005">MKGHWRWVGGGRKEATTVGVVVIRGARCVWWGFERVRVAGGGGGLVVVGRWRRPKGGGCQWRLPLLVNKPDSIQAAIQADHGPGRIRSVPITVANWRTIRVSAVGISDTGRALANTSSLHLRWELNNCDDLAFWDDADKFRMSKNSWERYLALKNATGLFDCELANPTTALVPALGRVSGSNCTVRATVQSHPVWTLGYLSLDALTDAIRLQVVSTLQVFPEFALLLFNPHAKVHCA</sequence>
<evidence type="ECO:0000313" key="1">
    <source>
        <dbReference type="EMBL" id="KAJ8430053.1"/>
    </source>
</evidence>
<comment type="caution">
    <text evidence="1">The sequence shown here is derived from an EMBL/GenBank/DDBJ whole genome shotgun (WGS) entry which is preliminary data.</text>
</comment>
<dbReference type="PANTHER" id="PTHR23019">
    <property type="entry name" value="NUCLEAR PORE MEMBRANE GLYCOPROTEIN GP210-RELATED"/>
    <property type="match status" value="1"/>
</dbReference>
<keyword evidence="2" id="KW-1185">Reference proteome</keyword>
<dbReference type="AlphaFoldDB" id="A0A9Q1JSA6"/>
<dbReference type="Proteomes" id="UP001153076">
    <property type="component" value="Unassembled WGS sequence"/>
</dbReference>